<protein>
    <submittedName>
        <fullName evidence="1">Uncharacterized protein</fullName>
    </submittedName>
</protein>
<feature type="non-terminal residue" evidence="1">
    <location>
        <position position="1"/>
    </location>
</feature>
<feature type="non-terminal residue" evidence="1">
    <location>
        <position position="82"/>
    </location>
</feature>
<organism evidence="1 2">
    <name type="scientific">Actinobacillus pleuropneumoniae</name>
    <name type="common">Haemophilus pleuropneumoniae</name>
    <dbReference type="NCBI Taxonomy" id="715"/>
    <lineage>
        <taxon>Bacteria</taxon>
        <taxon>Pseudomonadati</taxon>
        <taxon>Pseudomonadota</taxon>
        <taxon>Gammaproteobacteria</taxon>
        <taxon>Pasteurellales</taxon>
        <taxon>Pasteurellaceae</taxon>
        <taxon>Actinobacillus</taxon>
    </lineage>
</organism>
<dbReference type="AlphaFoldDB" id="A0A9Q4H7C0"/>
<proteinExistence type="predicted"/>
<accession>A0A9Q4H7C0</accession>
<dbReference type="Proteomes" id="UP001077788">
    <property type="component" value="Unassembled WGS sequence"/>
</dbReference>
<sequence>RINKGVGDSNSIFDRPSLLDKLHSRGSILDKLDHSAPENGLSLDNKGGLLSDLFDDDGNISLPATGEVIKQHWIPVAVVLMS</sequence>
<evidence type="ECO:0000313" key="2">
    <source>
        <dbReference type="Proteomes" id="UP001077788"/>
    </source>
</evidence>
<comment type="caution">
    <text evidence="1">The sequence shown here is derived from an EMBL/GenBank/DDBJ whole genome shotgun (WGS) entry which is preliminary data.</text>
</comment>
<reference evidence="1" key="2">
    <citation type="submission" date="2022-12" db="EMBL/GenBank/DDBJ databases">
        <authorList>
            <person name="Kardos G."/>
            <person name="Sarkozi R."/>
            <person name="Laczko L."/>
            <person name="Marton S."/>
            <person name="Makrai L."/>
            <person name="Banyai K."/>
            <person name="Fodor L."/>
        </authorList>
    </citation>
    <scope>NUCLEOTIDE SEQUENCE</scope>
    <source>
        <strain evidence="1">84/14</strain>
    </source>
</reference>
<dbReference type="EMBL" id="JAPQFC010000392">
    <property type="protein sequence ID" value="MCY6524850.1"/>
    <property type="molecule type" value="Genomic_DNA"/>
</dbReference>
<evidence type="ECO:0000313" key="1">
    <source>
        <dbReference type="EMBL" id="MCY6524850.1"/>
    </source>
</evidence>
<reference evidence="1" key="1">
    <citation type="journal article" date="2021" name="Vet Sci">
        <title>O-Serogroups and Pathovirotypes of Escherichia coli Isolated from Post-Weaning Piglets Showing Diarrhoea and/or Oedema in South Korea.</title>
        <authorList>
            <person name="Byun J.W."/>
            <person name="Moon B.Y."/>
            <person name="Do K.H."/>
            <person name="Lee K."/>
            <person name="Lee H.Y."/>
            <person name="Kim W.I."/>
            <person name="So B."/>
            <person name="Lee W.K."/>
        </authorList>
    </citation>
    <scope>NUCLEOTIDE SEQUENCE</scope>
    <source>
        <strain evidence="1">84/14</strain>
    </source>
</reference>
<name>A0A9Q4H7C0_ACTPL</name>
<gene>
    <name evidence="1" type="ORF">OYG11_11615</name>
</gene>